<keyword evidence="1" id="KW-0812">Transmembrane</keyword>
<gene>
    <name evidence="2" type="ORF">KK1_010671</name>
</gene>
<keyword evidence="3" id="KW-1185">Reference proteome</keyword>
<accession>A0A151TWJ3</accession>
<protein>
    <recommendedName>
        <fullName evidence="4">Retrovirus-related Pol polyprotein from transposon TNT 1-94</fullName>
    </recommendedName>
</protein>
<evidence type="ECO:0000256" key="1">
    <source>
        <dbReference type="SAM" id="Phobius"/>
    </source>
</evidence>
<sequence>MFSGGAISWCVTLQSIVALSIIEVKYMTTTKVVKKVLWLKGLVGDINIS</sequence>
<evidence type="ECO:0000313" key="2">
    <source>
        <dbReference type="EMBL" id="KYP71412.1"/>
    </source>
</evidence>
<organism evidence="2 3">
    <name type="scientific">Cajanus cajan</name>
    <name type="common">Pigeon pea</name>
    <name type="synonym">Cajanus indicus</name>
    <dbReference type="NCBI Taxonomy" id="3821"/>
    <lineage>
        <taxon>Eukaryota</taxon>
        <taxon>Viridiplantae</taxon>
        <taxon>Streptophyta</taxon>
        <taxon>Embryophyta</taxon>
        <taxon>Tracheophyta</taxon>
        <taxon>Spermatophyta</taxon>
        <taxon>Magnoliopsida</taxon>
        <taxon>eudicotyledons</taxon>
        <taxon>Gunneridae</taxon>
        <taxon>Pentapetalae</taxon>
        <taxon>rosids</taxon>
        <taxon>fabids</taxon>
        <taxon>Fabales</taxon>
        <taxon>Fabaceae</taxon>
        <taxon>Papilionoideae</taxon>
        <taxon>50 kb inversion clade</taxon>
        <taxon>NPAAA clade</taxon>
        <taxon>indigoferoid/millettioid clade</taxon>
        <taxon>Phaseoleae</taxon>
        <taxon>Cajanus</taxon>
    </lineage>
</organism>
<proteinExistence type="predicted"/>
<dbReference type="Proteomes" id="UP000075243">
    <property type="component" value="Chromosome 3"/>
</dbReference>
<dbReference type="EMBL" id="CM003605">
    <property type="protein sequence ID" value="KYP71412.1"/>
    <property type="molecule type" value="Genomic_DNA"/>
</dbReference>
<keyword evidence="1" id="KW-0472">Membrane</keyword>
<keyword evidence="1" id="KW-1133">Transmembrane helix</keyword>
<name>A0A151TWJ3_CAJCA</name>
<dbReference type="Gramene" id="C.cajan_10371.t">
    <property type="protein sequence ID" value="C.cajan_10371.t.cds1"/>
    <property type="gene ID" value="C.cajan_10371"/>
</dbReference>
<evidence type="ECO:0000313" key="3">
    <source>
        <dbReference type="Proteomes" id="UP000075243"/>
    </source>
</evidence>
<feature type="transmembrane region" description="Helical" evidence="1">
    <location>
        <begin position="6"/>
        <end position="26"/>
    </location>
</feature>
<reference evidence="2 3" key="1">
    <citation type="journal article" date="2012" name="Nat. Biotechnol.">
        <title>Draft genome sequence of pigeonpea (Cajanus cajan), an orphan legume crop of resource-poor farmers.</title>
        <authorList>
            <person name="Varshney R.K."/>
            <person name="Chen W."/>
            <person name="Li Y."/>
            <person name="Bharti A.K."/>
            <person name="Saxena R.K."/>
            <person name="Schlueter J.A."/>
            <person name="Donoghue M.T."/>
            <person name="Azam S."/>
            <person name="Fan G."/>
            <person name="Whaley A.M."/>
            <person name="Farmer A.D."/>
            <person name="Sheridan J."/>
            <person name="Iwata A."/>
            <person name="Tuteja R."/>
            <person name="Penmetsa R.V."/>
            <person name="Wu W."/>
            <person name="Upadhyaya H.D."/>
            <person name="Yang S.P."/>
            <person name="Shah T."/>
            <person name="Saxena K.B."/>
            <person name="Michael T."/>
            <person name="McCombie W.R."/>
            <person name="Yang B."/>
            <person name="Zhang G."/>
            <person name="Yang H."/>
            <person name="Wang J."/>
            <person name="Spillane C."/>
            <person name="Cook D.R."/>
            <person name="May G.D."/>
            <person name="Xu X."/>
            <person name="Jackson S.A."/>
        </authorList>
    </citation>
    <scope>NUCLEOTIDE SEQUENCE [LARGE SCALE GENOMIC DNA]</scope>
    <source>
        <strain evidence="3">cv. Asha</strain>
    </source>
</reference>
<evidence type="ECO:0008006" key="4">
    <source>
        <dbReference type="Google" id="ProtNLM"/>
    </source>
</evidence>
<dbReference type="AlphaFoldDB" id="A0A151TWJ3"/>